<reference evidence="1 2" key="1">
    <citation type="submission" date="2021-06" db="EMBL/GenBank/DDBJ databases">
        <title>Complete genome sequence of the secondary alcohol utilizing methanogen Methanospirillum hungatei strain GP1.</title>
        <authorList>
            <person name="Day L.A."/>
            <person name="Costa K.C."/>
        </authorList>
    </citation>
    <scope>NUCLEOTIDE SEQUENCE [LARGE SCALE GENOMIC DNA]</scope>
    <source>
        <strain evidence="1 2">GP1</strain>
    </source>
</reference>
<evidence type="ECO:0000313" key="1">
    <source>
        <dbReference type="EMBL" id="QXO95343.1"/>
    </source>
</evidence>
<gene>
    <name evidence="1" type="ORF">KSK55_02765</name>
</gene>
<dbReference type="OrthoDB" id="117931at2157"/>
<proteinExistence type="predicted"/>
<sequence length="109" mass="12064">MITKYFLTFFQVLCLFGMISEFVLAAPSSGRDGCQDPLLATQSEEKKVITDSLGNLTLIDEDTQEEADALAGTCLKGFHCSCPDCPLWSDLDEDNFCDHGEEPDDMTEE</sequence>
<name>A0A8F5VQG2_METHU</name>
<dbReference type="EMBL" id="CP077107">
    <property type="protein sequence ID" value="QXO95343.1"/>
    <property type="molecule type" value="Genomic_DNA"/>
</dbReference>
<accession>A0A8F5VQG2</accession>
<dbReference type="Proteomes" id="UP000694228">
    <property type="component" value="Chromosome"/>
</dbReference>
<dbReference type="AlphaFoldDB" id="A0A8F5VQG2"/>
<protein>
    <submittedName>
        <fullName evidence="1">Uncharacterized protein</fullName>
    </submittedName>
</protein>
<evidence type="ECO:0000313" key="2">
    <source>
        <dbReference type="Proteomes" id="UP000694228"/>
    </source>
</evidence>
<organism evidence="1 2">
    <name type="scientific">Methanospirillum hungatei</name>
    <dbReference type="NCBI Taxonomy" id="2203"/>
    <lineage>
        <taxon>Archaea</taxon>
        <taxon>Methanobacteriati</taxon>
        <taxon>Methanobacteriota</taxon>
        <taxon>Stenosarchaea group</taxon>
        <taxon>Methanomicrobia</taxon>
        <taxon>Methanomicrobiales</taxon>
        <taxon>Methanospirillaceae</taxon>
        <taxon>Methanospirillum</taxon>
    </lineage>
</organism>